<feature type="transmembrane region" description="Helical" evidence="1">
    <location>
        <begin position="92"/>
        <end position="114"/>
    </location>
</feature>
<sequence>MPSGRTHDRITLWCLPLIIAIAVLSTRSPALTLIICLSYLVGGFMLGPDLDIHSIQYRRWGPLRWIWLPYQKALKHRSQLSHGPIIGTAVRVMYLSVWIALFAIITVELLNLVWDAQLTWQSLRTPFKHLFHQYLAQWLAILFGLELGALSHSASDMVGSYWVRRKRSKNTRKNRRS</sequence>
<proteinExistence type="predicted"/>
<gene>
    <name evidence="2" type="ORF">HLUCCA11_05960</name>
</gene>
<dbReference type="Pfam" id="PF09988">
    <property type="entry name" value="DUF2227"/>
    <property type="match status" value="1"/>
</dbReference>
<organism evidence="2 3">
    <name type="scientific">Phormidesmis priestleyi Ana</name>
    <dbReference type="NCBI Taxonomy" id="1666911"/>
    <lineage>
        <taxon>Bacteria</taxon>
        <taxon>Bacillati</taxon>
        <taxon>Cyanobacteriota</taxon>
        <taxon>Cyanophyceae</taxon>
        <taxon>Leptolyngbyales</taxon>
        <taxon>Leptolyngbyaceae</taxon>
        <taxon>Phormidesmis</taxon>
    </lineage>
</organism>
<protein>
    <submittedName>
        <fullName evidence="2">Putative metal-binding protein</fullName>
    </submittedName>
</protein>
<reference evidence="2 3" key="1">
    <citation type="submission" date="2015-09" db="EMBL/GenBank/DDBJ databases">
        <title>Identification and resolution of microdiversity through metagenomic sequencing of parallel consortia.</title>
        <authorList>
            <person name="Nelson W.C."/>
            <person name="Romine M.F."/>
            <person name="Lindemann S.R."/>
        </authorList>
    </citation>
    <scope>NUCLEOTIDE SEQUENCE [LARGE SCALE GENOMIC DNA]</scope>
    <source>
        <strain evidence="2">Ana</strain>
    </source>
</reference>
<keyword evidence="1" id="KW-0812">Transmembrane</keyword>
<dbReference type="AlphaFoldDB" id="A0A0P7ZMY5"/>
<evidence type="ECO:0000256" key="1">
    <source>
        <dbReference type="SAM" id="Phobius"/>
    </source>
</evidence>
<dbReference type="EMBL" id="LJZR01000006">
    <property type="protein sequence ID" value="KPQ36403.1"/>
    <property type="molecule type" value="Genomic_DNA"/>
</dbReference>
<dbReference type="PATRIC" id="fig|1666911.3.peg.5113"/>
<comment type="caution">
    <text evidence="2">The sequence shown here is derived from an EMBL/GenBank/DDBJ whole genome shotgun (WGS) entry which is preliminary data.</text>
</comment>
<dbReference type="PANTHER" id="PTHR39085:SF1">
    <property type="entry name" value="SLL0924 PROTEIN"/>
    <property type="match status" value="1"/>
</dbReference>
<accession>A0A0P7ZMY5</accession>
<evidence type="ECO:0000313" key="3">
    <source>
        <dbReference type="Proteomes" id="UP000050465"/>
    </source>
</evidence>
<dbReference type="Proteomes" id="UP000050465">
    <property type="component" value="Unassembled WGS sequence"/>
</dbReference>
<dbReference type="PANTHER" id="PTHR39085">
    <property type="entry name" value="SLL0924 PROTEIN"/>
    <property type="match status" value="1"/>
</dbReference>
<evidence type="ECO:0000313" key="2">
    <source>
        <dbReference type="EMBL" id="KPQ36403.1"/>
    </source>
</evidence>
<keyword evidence="1" id="KW-0472">Membrane</keyword>
<keyword evidence="1" id="KW-1133">Transmembrane helix</keyword>
<dbReference type="InterPro" id="IPR019250">
    <property type="entry name" value="DUF2227_metal-bd"/>
</dbReference>
<name>A0A0P7ZMY5_9CYAN</name>
<feature type="transmembrane region" description="Helical" evidence="1">
    <location>
        <begin position="7"/>
        <end position="24"/>
    </location>
</feature>
<dbReference type="STRING" id="1666911.HLUCCA11_05960"/>